<sequence length="178" mass="20114">MNTVSLARNGIIVSESGAEVATPLAVLAAKVRLEDRYTLRSFASMMCRYPDFQALSVFIPPLLDECARCPESGCVTDMLTHMELVRRVEMVGFPGEPRFSFLCTLAGRYNDAEQELRLFQLESLLDMPVKLGLLKHSVFGDSVNIMEFETDYTLFEFIEGVAWEFGFQRIPEHCSIRG</sequence>
<evidence type="ECO:0000313" key="2">
    <source>
        <dbReference type="Proteomes" id="UP000461162"/>
    </source>
</evidence>
<dbReference type="RefSeq" id="WP_155931961.1">
    <property type="nucleotide sequence ID" value="NZ_WODC01000001.1"/>
</dbReference>
<keyword evidence="2" id="KW-1185">Reference proteome</keyword>
<dbReference type="EMBL" id="WODC01000001">
    <property type="protein sequence ID" value="MUM76387.1"/>
    <property type="molecule type" value="Genomic_DNA"/>
</dbReference>
<accession>A0A7K1KJY3</accession>
<organism evidence="1 2">
    <name type="scientific">Pseudodesulfovibrio alkaliphilus</name>
    <dbReference type="NCBI Taxonomy" id="2661613"/>
    <lineage>
        <taxon>Bacteria</taxon>
        <taxon>Pseudomonadati</taxon>
        <taxon>Thermodesulfobacteriota</taxon>
        <taxon>Desulfovibrionia</taxon>
        <taxon>Desulfovibrionales</taxon>
        <taxon>Desulfovibrionaceae</taxon>
    </lineage>
</organism>
<dbReference type="Proteomes" id="UP000461162">
    <property type="component" value="Unassembled WGS sequence"/>
</dbReference>
<evidence type="ECO:0000313" key="1">
    <source>
        <dbReference type="EMBL" id="MUM76387.1"/>
    </source>
</evidence>
<dbReference type="AlphaFoldDB" id="A0A7K1KJY3"/>
<comment type="caution">
    <text evidence="1">The sequence shown here is derived from an EMBL/GenBank/DDBJ whole genome shotgun (WGS) entry which is preliminary data.</text>
</comment>
<reference evidence="1 2" key="1">
    <citation type="submission" date="2019-11" db="EMBL/GenBank/DDBJ databases">
        <title>Pseudodesulfovibrio alkaliphilus, sp. nov., an alkaliphilic sulfate-reducing bacteria from mud volcano of Taman peninsula, Russia.</title>
        <authorList>
            <person name="Frolova A."/>
            <person name="Merkel A.Y."/>
            <person name="Slobodkin A.I."/>
        </authorList>
    </citation>
    <scope>NUCLEOTIDE SEQUENCE [LARGE SCALE GENOMIC DNA]</scope>
    <source>
        <strain evidence="1 2">F-1</strain>
    </source>
</reference>
<name>A0A7K1KJY3_9BACT</name>
<gene>
    <name evidence="1" type="ORF">GKC30_01925</name>
</gene>
<proteinExistence type="predicted"/>
<protein>
    <submittedName>
        <fullName evidence="1">Uncharacterized protein</fullName>
    </submittedName>
</protein>